<evidence type="ECO:0000256" key="5">
    <source>
        <dbReference type="ARBA" id="ARBA00023242"/>
    </source>
</evidence>
<feature type="compositionally biased region" description="Polar residues" evidence="8">
    <location>
        <begin position="151"/>
        <end position="160"/>
    </location>
</feature>
<dbReference type="GO" id="GO:0043021">
    <property type="term" value="F:ribonucleoprotein complex binding"/>
    <property type="evidence" value="ECO:0007669"/>
    <property type="project" value="UniProtKB-UniRule"/>
</dbReference>
<evidence type="ECO:0000256" key="8">
    <source>
        <dbReference type="SAM" id="MobiDB-lite"/>
    </source>
</evidence>
<keyword evidence="3 7" id="KW-0853">WD repeat</keyword>
<accession>A0A0F7SWT5</accession>
<dbReference type="Gene3D" id="2.130.10.10">
    <property type="entry name" value="YVTN repeat-like/Quinoprotein amine dehydrogenase"/>
    <property type="match status" value="1"/>
</dbReference>
<dbReference type="Gene3D" id="3.40.50.1820">
    <property type="entry name" value="alpha/beta hydrolase"/>
    <property type="match status" value="1"/>
</dbReference>
<dbReference type="InterPro" id="IPR029058">
    <property type="entry name" value="AB_hydrolase_fold"/>
</dbReference>
<evidence type="ECO:0000313" key="10">
    <source>
        <dbReference type="EMBL" id="CED84563.1"/>
    </source>
</evidence>
<feature type="compositionally biased region" description="Basic and acidic residues" evidence="8">
    <location>
        <begin position="138"/>
        <end position="149"/>
    </location>
</feature>
<reference evidence="10" key="1">
    <citation type="submission" date="2014-08" db="EMBL/GenBank/DDBJ databases">
        <authorList>
            <person name="Sharma Rahul"/>
            <person name="Thines Marco"/>
        </authorList>
    </citation>
    <scope>NUCLEOTIDE SEQUENCE</scope>
</reference>
<dbReference type="InterPro" id="IPR028598">
    <property type="entry name" value="BOP1/Erb1"/>
</dbReference>
<feature type="compositionally biased region" description="Low complexity" evidence="8">
    <location>
        <begin position="885"/>
        <end position="896"/>
    </location>
</feature>
<feature type="compositionally biased region" description="Acidic residues" evidence="8">
    <location>
        <begin position="45"/>
        <end position="103"/>
    </location>
</feature>
<comment type="subcellular location">
    <subcellularLocation>
        <location evidence="6">Nucleus</location>
        <location evidence="6">Nucleolus</location>
    </subcellularLocation>
    <subcellularLocation>
        <location evidence="6">Nucleus</location>
        <location evidence="6">Nucleoplasm</location>
    </subcellularLocation>
</comment>
<dbReference type="Pfam" id="PF08145">
    <property type="entry name" value="BOP1NT"/>
    <property type="match status" value="1"/>
</dbReference>
<comment type="similarity">
    <text evidence="6">Belongs to the WD repeat BOP1/ERB1 family.</text>
</comment>
<evidence type="ECO:0000259" key="9">
    <source>
        <dbReference type="SMART" id="SM01035"/>
    </source>
</evidence>
<protein>
    <recommendedName>
        <fullName evidence="6">Ribosome biogenesis protein ERB1</fullName>
    </recommendedName>
    <alternativeName>
        <fullName evidence="6">Eukaryotic ribosome biogenesis protein 1</fullName>
    </alternativeName>
</protein>
<dbReference type="InterPro" id="IPR000073">
    <property type="entry name" value="AB_hydrolase_1"/>
</dbReference>
<feature type="domain" description="BOP1 N-terminal" evidence="9">
    <location>
        <begin position="223"/>
        <end position="478"/>
    </location>
</feature>
<name>A0A0F7SWT5_PHARH</name>
<dbReference type="GO" id="GO:0005654">
    <property type="term" value="C:nucleoplasm"/>
    <property type="evidence" value="ECO:0007669"/>
    <property type="project" value="UniProtKB-SubCell"/>
</dbReference>
<dbReference type="HAMAP" id="MF_03027">
    <property type="entry name" value="BOP1"/>
    <property type="match status" value="1"/>
</dbReference>
<keyword evidence="5 6" id="KW-0539">Nucleus</keyword>
<dbReference type="InterPro" id="IPR015943">
    <property type="entry name" value="WD40/YVTN_repeat-like_dom_sf"/>
</dbReference>
<dbReference type="Pfam" id="PF00400">
    <property type="entry name" value="WD40"/>
    <property type="match status" value="3"/>
</dbReference>
<dbReference type="SUPFAM" id="SSF53474">
    <property type="entry name" value="alpha/beta-Hydrolases"/>
    <property type="match status" value="1"/>
</dbReference>
<feature type="compositionally biased region" description="Low complexity" evidence="8">
    <location>
        <begin position="1040"/>
        <end position="1054"/>
    </location>
</feature>
<dbReference type="InterPro" id="IPR019775">
    <property type="entry name" value="WD40_repeat_CS"/>
</dbReference>
<feature type="compositionally biased region" description="Low complexity" evidence="8">
    <location>
        <begin position="20"/>
        <end position="30"/>
    </location>
</feature>
<dbReference type="InterPro" id="IPR036322">
    <property type="entry name" value="WD40_repeat_dom_sf"/>
</dbReference>
<dbReference type="SMART" id="SM01035">
    <property type="entry name" value="BOP1NT"/>
    <property type="match status" value="1"/>
</dbReference>
<evidence type="ECO:0000256" key="6">
    <source>
        <dbReference type="HAMAP-Rule" id="MF_03027"/>
    </source>
</evidence>
<feature type="compositionally biased region" description="Polar residues" evidence="8">
    <location>
        <begin position="123"/>
        <end position="136"/>
    </location>
</feature>
<dbReference type="GO" id="GO:0070545">
    <property type="term" value="C:PeBoW complex"/>
    <property type="evidence" value="ECO:0007669"/>
    <property type="project" value="TreeGrafter"/>
</dbReference>
<evidence type="ECO:0000256" key="4">
    <source>
        <dbReference type="ARBA" id="ARBA00022737"/>
    </source>
</evidence>
<keyword evidence="2 6" id="KW-0698">rRNA processing</keyword>
<dbReference type="SMART" id="SM00320">
    <property type="entry name" value="WD40"/>
    <property type="match status" value="6"/>
</dbReference>
<evidence type="ECO:0000256" key="2">
    <source>
        <dbReference type="ARBA" id="ARBA00022552"/>
    </source>
</evidence>
<dbReference type="PANTHER" id="PTHR17605">
    <property type="entry name" value="RIBOSOME BIOGENESIS PROTEIN BOP1 BLOCK OF PROLIFERATION 1 PROTEIN"/>
    <property type="match status" value="1"/>
</dbReference>
<dbReference type="SUPFAM" id="SSF50978">
    <property type="entry name" value="WD40 repeat-like"/>
    <property type="match status" value="1"/>
</dbReference>
<dbReference type="PROSITE" id="PS00678">
    <property type="entry name" value="WD_REPEATS_1"/>
    <property type="match status" value="1"/>
</dbReference>
<keyword evidence="4" id="KW-0677">Repeat</keyword>
<feature type="repeat" description="WD" evidence="7">
    <location>
        <begin position="493"/>
        <end position="527"/>
    </location>
</feature>
<dbReference type="FunFam" id="2.130.10.10:FF:000576">
    <property type="entry name" value="Ribosome biogenesis protein ERB1"/>
    <property type="match status" value="1"/>
</dbReference>
<evidence type="ECO:0000256" key="7">
    <source>
        <dbReference type="PROSITE-ProRule" id="PRU00221"/>
    </source>
</evidence>
<feature type="compositionally biased region" description="Polar residues" evidence="8">
    <location>
        <begin position="911"/>
        <end position="927"/>
    </location>
</feature>
<dbReference type="PROSITE" id="PS50294">
    <property type="entry name" value="WD_REPEATS_REGION"/>
    <property type="match status" value="1"/>
</dbReference>
<dbReference type="PANTHER" id="PTHR17605:SF0">
    <property type="entry name" value="RIBOSOME BIOGENESIS PROTEIN BOP1"/>
    <property type="match status" value="1"/>
</dbReference>
<sequence>MAPRLTNSSSGSSRKRKTSEPSSSSGASTSKQPLETLTGNLVLAGDDDEEPEDGEGADLEVDDEEEAEAFPELNLEDSDEEDSDFEADDESDNGVLEDEEDGSESGYNSSDLDGSDDEDENGASNSTPGTSFTSSLRMADRRKTFEREASPISNFIQENTQKPDERDASIVPKPFDPYKGRMEVSELTGRPKMVYEDIEAGYGSESSTEDAPNRVGDIPDHWYDDLPHIGYDINGKKVMRPAAGDELDKFLSTVEDPDSWTSVQDKLLQTNVNLTDAELDIIRRLQKGENPDENYDPYAPTVEWYTSQTMVMPLNGRAEPKSRFVASKWEHKKIMKIVRAIRQGRIVPQKPSVSKPQFFNLWSNQDAEPAAHAMHMPAPQQRLPDNSESYNPPAEYLLDEDEREEWLAQEKGDRKKDYMPAKHDALRRVPAYHEFVQERFERCLDLYLAPRMKRTRLNIDPESLVPKLPEPKELKPFPTMSGMRYIHPGGVRVRCVSVDPTGMWVATGAEDGVVRVWDLANGRMSWKYEVGKTAVFSLDWCPDKSVGLIAATLENKVVLLSPLPLLNPNLALASSTTALRAVTGASTEAPKANEIRWARGSEVERRKGMLVLIEVPGTPKQVTWHKKGDYFSTVASDGANMSVLIHQLSKHQTQSPFKRTKGQVQKVAFHPSKPHFFVVTQRYVRLYDLVGQALIKTLQPGLKWLSSIDVHPLGDNLIVGSYDKKLCWFDLDLSSKPYKTLRYQTRAIRSVHYHKSYPLFASCSDDGTINIFHGTVYSDLMQNPLIVPLKVLRGHGVRNGLGVLDLKWHPTLPMLMTAGADGEARFEGEEENENIIDLSQFDHSPKTTALSSTPSAVVPEPSESITAGLMRRIFTVVPPSPPSSPALSSATTSLVSQGKAKARDQIHRPSGSLSSHVASKPPTTNGTEAAALNGLKNSLDLGLGGWWSGKGKASTTNDDEMEKFTEEPDEYLTLFDERDVIRPVPQAVSSMDGANLDASSSQGSLYDGFPSFHHHLTQERSTSPDVSSRLSEALSSTLDVPSSSAPASVLSYPPQAHIAPPSPSSSRTKSLFSSRQPGRSGPFHAVHRGPSPVPFLHQRSGSVSSLESLRELQRKQSVQEQQARAFGVSVPSALSASGLGWWRENKTMVDGMLSDEDKGSTVEEEEANIARKYRAPKNPIVFCHGLFGFDLIGPASMPTLQISHWRGIREVLEANGAEVFIGRVPATSSIEERANILKEEIEKKFEGREVNLVGHSMGGLDCRYLASKLKPMKFKVLSVTTVATPHRGSAFADYMIDQVIGRAYLPSVLSVMDVLRLPNQGDGRAFDALGTMSMSKFNIDVRDDPDVMYASWGARFDPSYFNTFKWPHSVIFRKEGPNDGLVSVRSAQWGEYMGTLENVNHLDLVGWVNQVRYTLSEWMGQPIKFKPASFYLELGDMLAKRGF</sequence>
<dbReference type="InterPro" id="IPR001680">
    <property type="entry name" value="WD40_rpt"/>
</dbReference>
<feature type="compositionally biased region" description="Low complexity" evidence="8">
    <location>
        <begin position="1064"/>
        <end position="1074"/>
    </location>
</feature>
<dbReference type="InterPro" id="IPR012953">
    <property type="entry name" value="BOP1_N_dom"/>
</dbReference>
<comment type="function">
    <text evidence="6">Component of the NOP7 complex, which is required for maturation of the 25S and 5.8S ribosomal RNAs and formation of the 60S ribosome.</text>
</comment>
<feature type="region of interest" description="Disordered" evidence="8">
    <location>
        <begin position="1"/>
        <end position="178"/>
    </location>
</feature>
<comment type="subunit">
    <text evidence="6">Component of the NOP7 complex, composed of ERB1, NOP7 and YTM1. Within the NOP7 complex ERB1 appears to interact directly with NOP7 and YTM1. The NOP7 complex also associates with the 66S pre-ribosome.</text>
</comment>
<organism evidence="10">
    <name type="scientific">Phaffia rhodozyma</name>
    <name type="common">Yeast</name>
    <name type="synonym">Xanthophyllomyces dendrorhous</name>
    <dbReference type="NCBI Taxonomy" id="264483"/>
    <lineage>
        <taxon>Eukaryota</taxon>
        <taxon>Fungi</taxon>
        <taxon>Dikarya</taxon>
        <taxon>Basidiomycota</taxon>
        <taxon>Agaricomycotina</taxon>
        <taxon>Tremellomycetes</taxon>
        <taxon>Cystofilobasidiales</taxon>
        <taxon>Mrakiaceae</taxon>
        <taxon>Phaffia</taxon>
    </lineage>
</organism>
<dbReference type="PROSITE" id="PS50082">
    <property type="entry name" value="WD_REPEATS_2"/>
    <property type="match status" value="1"/>
</dbReference>
<feature type="region of interest" description="Disordered" evidence="8">
    <location>
        <begin position="1015"/>
        <end position="1100"/>
    </location>
</feature>
<gene>
    <name evidence="6" type="primary">ERB1</name>
</gene>
<dbReference type="GO" id="GO:0000466">
    <property type="term" value="P:maturation of 5.8S rRNA from tricistronic rRNA transcript (SSU-rRNA, 5.8S rRNA, LSU-rRNA)"/>
    <property type="evidence" value="ECO:0007669"/>
    <property type="project" value="UniProtKB-UniRule"/>
</dbReference>
<dbReference type="EMBL" id="LN483166">
    <property type="protein sequence ID" value="CED84563.1"/>
    <property type="molecule type" value="Genomic_DNA"/>
</dbReference>
<dbReference type="Pfam" id="PF00561">
    <property type="entry name" value="Abhydrolase_1"/>
    <property type="match status" value="1"/>
</dbReference>
<evidence type="ECO:0000256" key="3">
    <source>
        <dbReference type="ARBA" id="ARBA00022574"/>
    </source>
</evidence>
<proteinExistence type="inferred from homology"/>
<dbReference type="GO" id="GO:0000463">
    <property type="term" value="P:maturation of LSU-rRNA from tricistronic rRNA transcript (SSU-rRNA, 5.8S rRNA, LSU-rRNA)"/>
    <property type="evidence" value="ECO:0007669"/>
    <property type="project" value="UniProtKB-UniRule"/>
</dbReference>
<evidence type="ECO:0000256" key="1">
    <source>
        <dbReference type="ARBA" id="ARBA00022517"/>
    </source>
</evidence>
<feature type="compositionally biased region" description="Polar residues" evidence="8">
    <location>
        <begin position="1019"/>
        <end position="1039"/>
    </location>
</feature>
<feature type="region of interest" description="Disordered" evidence="8">
    <location>
        <begin position="879"/>
        <end position="929"/>
    </location>
</feature>
<keyword evidence="1 6" id="KW-0690">Ribosome biogenesis</keyword>
<dbReference type="GO" id="GO:0030687">
    <property type="term" value="C:preribosome, large subunit precursor"/>
    <property type="evidence" value="ECO:0007669"/>
    <property type="project" value="UniProtKB-UniRule"/>
</dbReference>